<dbReference type="EMBL" id="JBICBT010000590">
    <property type="protein sequence ID" value="KAL3108521.1"/>
    <property type="molecule type" value="Genomic_DNA"/>
</dbReference>
<evidence type="ECO:0000256" key="1">
    <source>
        <dbReference type="SAM" id="MobiDB-lite"/>
    </source>
</evidence>
<keyword evidence="3" id="KW-1185">Reference proteome</keyword>
<gene>
    <name evidence="2" type="ORF">niasHT_015443</name>
</gene>
<accession>A0ABD2L0A6</accession>
<protein>
    <submittedName>
        <fullName evidence="2">Uncharacterized protein</fullName>
    </submittedName>
</protein>
<feature type="region of interest" description="Disordered" evidence="1">
    <location>
        <begin position="117"/>
        <end position="166"/>
    </location>
</feature>
<dbReference type="Proteomes" id="UP001620626">
    <property type="component" value="Unassembled WGS sequence"/>
</dbReference>
<comment type="caution">
    <text evidence="2">The sequence shown here is derived from an EMBL/GenBank/DDBJ whole genome shotgun (WGS) entry which is preliminary data.</text>
</comment>
<reference evidence="2 3" key="1">
    <citation type="submission" date="2024-10" db="EMBL/GenBank/DDBJ databases">
        <authorList>
            <person name="Kim D."/>
        </authorList>
    </citation>
    <scope>NUCLEOTIDE SEQUENCE [LARGE SCALE GENOMIC DNA]</scope>
    <source>
        <strain evidence="2">BH-2024</strain>
    </source>
</reference>
<sequence length="166" mass="18816">MTREIDANPFKIQYEIIQIKARQFKMPSLRLLPLLLVQLPFCVFGFGFENAGASCSSDEYCPGGWSILRRPKDYSAHTCNPADPRRAKCPKPYMCVAAKCGISFCCASDKMLDKLKEQQSVEREANEAEEEEREEARRREKVSLAEDAEKERETDAIERSAGGDDL</sequence>
<dbReference type="AlphaFoldDB" id="A0ABD2L0A6"/>
<organism evidence="2 3">
    <name type="scientific">Heterodera trifolii</name>
    <dbReference type="NCBI Taxonomy" id="157864"/>
    <lineage>
        <taxon>Eukaryota</taxon>
        <taxon>Metazoa</taxon>
        <taxon>Ecdysozoa</taxon>
        <taxon>Nematoda</taxon>
        <taxon>Chromadorea</taxon>
        <taxon>Rhabditida</taxon>
        <taxon>Tylenchina</taxon>
        <taxon>Tylenchomorpha</taxon>
        <taxon>Tylenchoidea</taxon>
        <taxon>Heteroderidae</taxon>
        <taxon>Heteroderinae</taxon>
        <taxon>Heterodera</taxon>
    </lineage>
</organism>
<name>A0ABD2L0A6_9BILA</name>
<proteinExistence type="predicted"/>
<evidence type="ECO:0000313" key="2">
    <source>
        <dbReference type="EMBL" id="KAL3108521.1"/>
    </source>
</evidence>
<evidence type="ECO:0000313" key="3">
    <source>
        <dbReference type="Proteomes" id="UP001620626"/>
    </source>
</evidence>
<feature type="compositionally biased region" description="Basic and acidic residues" evidence="1">
    <location>
        <begin position="117"/>
        <end position="126"/>
    </location>
</feature>
<feature type="compositionally biased region" description="Basic and acidic residues" evidence="1">
    <location>
        <begin position="134"/>
        <end position="166"/>
    </location>
</feature>